<dbReference type="AlphaFoldDB" id="A0A1I6L3K6"/>
<organism evidence="1 2">
    <name type="scientific">Halomicrobium zhouii</name>
    <dbReference type="NCBI Taxonomy" id="767519"/>
    <lineage>
        <taxon>Archaea</taxon>
        <taxon>Methanobacteriati</taxon>
        <taxon>Methanobacteriota</taxon>
        <taxon>Stenosarchaea group</taxon>
        <taxon>Halobacteria</taxon>
        <taxon>Halobacteriales</taxon>
        <taxon>Haloarculaceae</taxon>
        <taxon>Halomicrobium</taxon>
    </lineage>
</organism>
<dbReference type="STRING" id="767519.SAMN05216559_1958"/>
<accession>A0A1I6L3K6</accession>
<evidence type="ECO:0000313" key="1">
    <source>
        <dbReference type="EMBL" id="SFR98017.1"/>
    </source>
</evidence>
<evidence type="ECO:0000313" key="2">
    <source>
        <dbReference type="Proteomes" id="UP000199062"/>
    </source>
</evidence>
<gene>
    <name evidence="1" type="ORF">SAMN05216559_1958</name>
</gene>
<dbReference type="EMBL" id="FOZK01000002">
    <property type="protein sequence ID" value="SFR98017.1"/>
    <property type="molecule type" value="Genomic_DNA"/>
</dbReference>
<name>A0A1I6L3K6_9EURY</name>
<dbReference type="Proteomes" id="UP000199062">
    <property type="component" value="Unassembled WGS sequence"/>
</dbReference>
<proteinExistence type="predicted"/>
<keyword evidence="2" id="KW-1185">Reference proteome</keyword>
<protein>
    <submittedName>
        <fullName evidence="1">Uncharacterized protein</fullName>
    </submittedName>
</protein>
<sequence length="52" mass="5655">MDIEISKLKILANLAGAVSDAEDLAAIEPLVDQLHKLDDVSGIEQVIEERIL</sequence>
<reference evidence="1 2" key="1">
    <citation type="submission" date="2016-10" db="EMBL/GenBank/DDBJ databases">
        <authorList>
            <person name="de Groot N.N."/>
        </authorList>
    </citation>
    <scope>NUCLEOTIDE SEQUENCE [LARGE SCALE GENOMIC DNA]</scope>
    <source>
        <strain evidence="1 2">CGMCC 1.10457</strain>
    </source>
</reference>